<dbReference type="PANTHER" id="PTHR30055:SF201">
    <property type="entry name" value="TRANSCRIPTIONAL REGULATORY PROTEIN"/>
    <property type="match status" value="1"/>
</dbReference>
<dbReference type="Proteomes" id="UP001432128">
    <property type="component" value="Chromosome"/>
</dbReference>
<dbReference type="GO" id="GO:0003700">
    <property type="term" value="F:DNA-binding transcription factor activity"/>
    <property type="evidence" value="ECO:0007669"/>
    <property type="project" value="TreeGrafter"/>
</dbReference>
<evidence type="ECO:0000313" key="5">
    <source>
        <dbReference type="Proteomes" id="UP001432128"/>
    </source>
</evidence>
<dbReference type="GO" id="GO:0000976">
    <property type="term" value="F:transcription cis-regulatory region binding"/>
    <property type="evidence" value="ECO:0007669"/>
    <property type="project" value="TreeGrafter"/>
</dbReference>
<feature type="DNA-binding region" description="H-T-H motif" evidence="2">
    <location>
        <begin position="37"/>
        <end position="56"/>
    </location>
</feature>
<dbReference type="InterPro" id="IPR049513">
    <property type="entry name" value="TetR_C_40"/>
</dbReference>
<evidence type="ECO:0000256" key="1">
    <source>
        <dbReference type="ARBA" id="ARBA00023125"/>
    </source>
</evidence>
<dbReference type="SUPFAM" id="SSF46689">
    <property type="entry name" value="Homeodomain-like"/>
    <property type="match status" value="1"/>
</dbReference>
<dbReference type="InterPro" id="IPR050109">
    <property type="entry name" value="HTH-type_TetR-like_transc_reg"/>
</dbReference>
<dbReference type="Pfam" id="PF00440">
    <property type="entry name" value="TetR_N"/>
    <property type="match status" value="1"/>
</dbReference>
<sequence>MTTKPENRLDRRRARTRSALIDAACQLLSTPGGTEASVAHITELADVGLGSFYNHFENKDALFDSAIGAMLELHGRLFDEATSGLDDPAEVFAAGLRMSLRLRTSHPRLTKTMSQVGFRYLDTDDGLAPRAYRDLEAAVAAGRFDIDDLNGALACTAGALLGYLHLLSRNPSRDTESAADDLAASMLRQFGLPKEEAIEISRRPLKQPTLQ</sequence>
<dbReference type="AlphaFoldDB" id="A0AAU4JZ28"/>
<dbReference type="KEGG" id="whr:OG579_15300"/>
<dbReference type="InterPro" id="IPR009057">
    <property type="entry name" value="Homeodomain-like_sf"/>
</dbReference>
<proteinExistence type="predicted"/>
<protein>
    <submittedName>
        <fullName evidence="4">TetR/AcrR family transcriptional regulator</fullName>
    </submittedName>
</protein>
<dbReference type="InterPro" id="IPR001647">
    <property type="entry name" value="HTH_TetR"/>
</dbReference>
<dbReference type="Pfam" id="PF21306">
    <property type="entry name" value="TetR_C_40"/>
    <property type="match status" value="1"/>
</dbReference>
<dbReference type="PROSITE" id="PS50977">
    <property type="entry name" value="HTH_TETR_2"/>
    <property type="match status" value="1"/>
</dbReference>
<dbReference type="PRINTS" id="PR00455">
    <property type="entry name" value="HTHTETR"/>
</dbReference>
<dbReference type="RefSeq" id="WP_328856649.1">
    <property type="nucleotide sequence ID" value="NZ_CP108021.1"/>
</dbReference>
<keyword evidence="5" id="KW-1185">Reference proteome</keyword>
<evidence type="ECO:0000259" key="3">
    <source>
        <dbReference type="PROSITE" id="PS50977"/>
    </source>
</evidence>
<dbReference type="Gene3D" id="1.10.357.10">
    <property type="entry name" value="Tetracycline Repressor, domain 2"/>
    <property type="match status" value="1"/>
</dbReference>
<gene>
    <name evidence="4" type="ORF">OG579_15300</name>
</gene>
<evidence type="ECO:0000313" key="4">
    <source>
        <dbReference type="EMBL" id="WUM19082.1"/>
    </source>
</evidence>
<reference evidence="4 5" key="1">
    <citation type="submission" date="2022-10" db="EMBL/GenBank/DDBJ databases">
        <title>The complete genomes of actinobacterial strains from the NBC collection.</title>
        <authorList>
            <person name="Joergensen T.S."/>
            <person name="Alvarez Arevalo M."/>
            <person name="Sterndorff E.B."/>
            <person name="Faurdal D."/>
            <person name="Vuksanovic O."/>
            <person name="Mourched A.-S."/>
            <person name="Charusanti P."/>
            <person name="Shaw S."/>
            <person name="Blin K."/>
            <person name="Weber T."/>
        </authorList>
    </citation>
    <scope>NUCLEOTIDE SEQUENCE [LARGE SCALE GENOMIC DNA]</scope>
    <source>
        <strain evidence="4 5">NBC_00319</strain>
    </source>
</reference>
<dbReference type="PANTHER" id="PTHR30055">
    <property type="entry name" value="HTH-TYPE TRANSCRIPTIONAL REGULATOR RUTR"/>
    <property type="match status" value="1"/>
</dbReference>
<feature type="domain" description="HTH tetR-type" evidence="3">
    <location>
        <begin position="14"/>
        <end position="74"/>
    </location>
</feature>
<accession>A0AAU4JZ28</accession>
<name>A0AAU4JZ28_9NOCA</name>
<keyword evidence="1 2" id="KW-0238">DNA-binding</keyword>
<organism evidence="4 5">
    <name type="scientific">Williamsia herbipolensis</name>
    <dbReference type="NCBI Taxonomy" id="1603258"/>
    <lineage>
        <taxon>Bacteria</taxon>
        <taxon>Bacillati</taxon>
        <taxon>Actinomycetota</taxon>
        <taxon>Actinomycetes</taxon>
        <taxon>Mycobacteriales</taxon>
        <taxon>Nocardiaceae</taxon>
        <taxon>Williamsia</taxon>
    </lineage>
</organism>
<evidence type="ECO:0000256" key="2">
    <source>
        <dbReference type="PROSITE-ProRule" id="PRU00335"/>
    </source>
</evidence>
<dbReference type="EMBL" id="CP108021">
    <property type="protein sequence ID" value="WUM19082.1"/>
    <property type="molecule type" value="Genomic_DNA"/>
</dbReference>